<name>V8N1F3_OPHHA</name>
<feature type="non-terminal residue" evidence="1">
    <location>
        <position position="1"/>
    </location>
</feature>
<sequence>MLWGRYRGISVSERVCLCGTGEVETISEGT</sequence>
<gene>
    <name evidence="1" type="ORF">L345_18546</name>
</gene>
<dbReference type="EMBL" id="AZIM01127812">
    <property type="protein sequence ID" value="ETE55746.1"/>
    <property type="molecule type" value="Genomic_DNA"/>
</dbReference>
<protein>
    <submittedName>
        <fullName evidence="1">Uncharacterized protein</fullName>
    </submittedName>
</protein>
<comment type="caution">
    <text evidence="1">The sequence shown here is derived from an EMBL/GenBank/DDBJ whole genome shotgun (WGS) entry which is preliminary data.</text>
</comment>
<dbReference type="Proteomes" id="UP000018936">
    <property type="component" value="Unassembled WGS sequence"/>
</dbReference>
<proteinExistence type="predicted"/>
<reference evidence="1 2" key="1">
    <citation type="journal article" date="2013" name="Proc. Natl. Acad. Sci. U.S.A.">
        <title>The king cobra genome reveals dynamic gene evolution and adaptation in the snake venom system.</title>
        <authorList>
            <person name="Vonk F.J."/>
            <person name="Casewell N.R."/>
            <person name="Henkel C.V."/>
            <person name="Heimberg A.M."/>
            <person name="Jansen H.J."/>
            <person name="McCleary R.J."/>
            <person name="Kerkkamp H.M."/>
            <person name="Vos R.A."/>
            <person name="Guerreiro I."/>
            <person name="Calvete J.J."/>
            <person name="Wuster W."/>
            <person name="Woods A.E."/>
            <person name="Logan J.M."/>
            <person name="Harrison R.A."/>
            <person name="Castoe T.A."/>
            <person name="de Koning A.P."/>
            <person name="Pollock D.D."/>
            <person name="Yandell M."/>
            <person name="Calderon D."/>
            <person name="Renjifo C."/>
            <person name="Currier R.B."/>
            <person name="Salgado D."/>
            <person name="Pla D."/>
            <person name="Sanz L."/>
            <person name="Hyder A.S."/>
            <person name="Ribeiro J.M."/>
            <person name="Arntzen J.W."/>
            <person name="van den Thillart G.E."/>
            <person name="Boetzer M."/>
            <person name="Pirovano W."/>
            <person name="Dirks R.P."/>
            <person name="Spaink H.P."/>
            <person name="Duboule D."/>
            <person name="McGlinn E."/>
            <person name="Kini R.M."/>
            <person name="Richardson M.K."/>
        </authorList>
    </citation>
    <scope>NUCLEOTIDE SEQUENCE</scope>
    <source>
        <tissue evidence="1">Blood</tissue>
    </source>
</reference>
<keyword evidence="2" id="KW-1185">Reference proteome</keyword>
<evidence type="ECO:0000313" key="2">
    <source>
        <dbReference type="Proteomes" id="UP000018936"/>
    </source>
</evidence>
<accession>V8N1F3</accession>
<evidence type="ECO:0000313" key="1">
    <source>
        <dbReference type="EMBL" id="ETE55746.1"/>
    </source>
</evidence>
<organism evidence="1 2">
    <name type="scientific">Ophiophagus hannah</name>
    <name type="common">King cobra</name>
    <name type="synonym">Naja hannah</name>
    <dbReference type="NCBI Taxonomy" id="8665"/>
    <lineage>
        <taxon>Eukaryota</taxon>
        <taxon>Metazoa</taxon>
        <taxon>Chordata</taxon>
        <taxon>Craniata</taxon>
        <taxon>Vertebrata</taxon>
        <taxon>Euteleostomi</taxon>
        <taxon>Lepidosauria</taxon>
        <taxon>Squamata</taxon>
        <taxon>Bifurcata</taxon>
        <taxon>Unidentata</taxon>
        <taxon>Episquamata</taxon>
        <taxon>Toxicofera</taxon>
        <taxon>Serpentes</taxon>
        <taxon>Colubroidea</taxon>
        <taxon>Elapidae</taxon>
        <taxon>Elapinae</taxon>
        <taxon>Ophiophagus</taxon>
    </lineage>
</organism>
<dbReference type="AlphaFoldDB" id="V8N1F3"/>